<comment type="similarity">
    <text evidence="1">Belongs to the low molecular weight phosphotyrosine protein phosphatase family.</text>
</comment>
<evidence type="ECO:0000259" key="6">
    <source>
        <dbReference type="SMART" id="SM00226"/>
    </source>
</evidence>
<dbReference type="SMART" id="SM00226">
    <property type="entry name" value="LMWPc"/>
    <property type="match status" value="1"/>
</dbReference>
<dbReference type="SUPFAM" id="SSF52788">
    <property type="entry name" value="Phosphotyrosine protein phosphatases I"/>
    <property type="match status" value="1"/>
</dbReference>
<evidence type="ECO:0000256" key="3">
    <source>
        <dbReference type="ARBA" id="ARBA00022801"/>
    </source>
</evidence>
<dbReference type="InterPro" id="IPR017867">
    <property type="entry name" value="Tyr_phospatase_low_mol_wt"/>
</dbReference>
<dbReference type="Proteomes" id="UP001296776">
    <property type="component" value="Unassembled WGS sequence"/>
</dbReference>
<dbReference type="PANTHER" id="PTHR11717:SF7">
    <property type="entry name" value="LOW MOLECULAR WEIGHT PHOSPHOTYROSINE PROTEIN PHOSPHATASE"/>
    <property type="match status" value="1"/>
</dbReference>
<dbReference type="Pfam" id="PF01451">
    <property type="entry name" value="LMWPc"/>
    <property type="match status" value="1"/>
</dbReference>
<evidence type="ECO:0000313" key="7">
    <source>
        <dbReference type="EMBL" id="MBK1706405.1"/>
    </source>
</evidence>
<sequence>MQEPFIRSGTPRVRVLFVCMGNICRSPTAQGVFTKLVMEEGLAHLIEIDSAGTHAYHVGEPPDPRARQTAQRRGIDLSIQRARRAIAEDFELYDYVLAMDEDNHRFLSELCPPGFETRLRLFMDYAPHLEHREVPDPYYGGANGFEAVFDMVDEAARGLLEAIRREHLKR</sequence>
<keyword evidence="8" id="KW-1185">Reference proteome</keyword>
<dbReference type="RefSeq" id="WP_242477157.1">
    <property type="nucleotide sequence ID" value="NZ_NRSJ01000041.1"/>
</dbReference>
<accession>A0AAJ0U7T8</accession>
<proteinExistence type="inferred from homology"/>
<dbReference type="PANTHER" id="PTHR11717">
    <property type="entry name" value="LOW MOLECULAR WEIGHT PROTEIN TYROSINE PHOSPHATASE"/>
    <property type="match status" value="1"/>
</dbReference>
<keyword evidence="4" id="KW-0904">Protein phosphatase</keyword>
<comment type="caution">
    <text evidence="7">The sequence shown here is derived from an EMBL/GenBank/DDBJ whole genome shotgun (WGS) entry which is preliminary data.</text>
</comment>
<organism evidence="7 8">
    <name type="scientific">Halochromatium glycolicum</name>
    <dbReference type="NCBI Taxonomy" id="85075"/>
    <lineage>
        <taxon>Bacteria</taxon>
        <taxon>Pseudomonadati</taxon>
        <taxon>Pseudomonadota</taxon>
        <taxon>Gammaproteobacteria</taxon>
        <taxon>Chromatiales</taxon>
        <taxon>Chromatiaceae</taxon>
        <taxon>Halochromatium</taxon>
    </lineage>
</organism>
<dbReference type="AlphaFoldDB" id="A0AAJ0U7T8"/>
<protein>
    <recommendedName>
        <fullName evidence="2">protein-tyrosine-phosphatase</fullName>
        <ecNumber evidence="2">3.1.3.48</ecNumber>
    </recommendedName>
</protein>
<dbReference type="GO" id="GO:0004725">
    <property type="term" value="F:protein tyrosine phosphatase activity"/>
    <property type="evidence" value="ECO:0007669"/>
    <property type="project" value="UniProtKB-EC"/>
</dbReference>
<dbReference type="InterPro" id="IPR023485">
    <property type="entry name" value="Ptyr_pPase"/>
</dbReference>
<evidence type="ECO:0000256" key="1">
    <source>
        <dbReference type="ARBA" id="ARBA00011063"/>
    </source>
</evidence>
<feature type="domain" description="Phosphotyrosine protein phosphatase I" evidence="6">
    <location>
        <begin position="13"/>
        <end position="162"/>
    </location>
</feature>
<gene>
    <name evidence="7" type="ORF">CKO40_18075</name>
</gene>
<name>A0AAJ0U7T8_9GAMM</name>
<evidence type="ECO:0000256" key="5">
    <source>
        <dbReference type="PIRSR" id="PIRSR617867-1"/>
    </source>
</evidence>
<dbReference type="InterPro" id="IPR050438">
    <property type="entry name" value="LMW_PTPase"/>
</dbReference>
<evidence type="ECO:0000256" key="2">
    <source>
        <dbReference type="ARBA" id="ARBA00013064"/>
    </source>
</evidence>
<evidence type="ECO:0000256" key="4">
    <source>
        <dbReference type="ARBA" id="ARBA00022912"/>
    </source>
</evidence>
<reference evidence="7" key="2">
    <citation type="journal article" date="2020" name="Microorganisms">
        <title>Osmotic Adaptation and Compatible Solute Biosynthesis of Phototrophic Bacteria as Revealed from Genome Analyses.</title>
        <authorList>
            <person name="Imhoff J.F."/>
            <person name="Rahn T."/>
            <person name="Kunzel S."/>
            <person name="Keller A."/>
            <person name="Neulinger S.C."/>
        </authorList>
    </citation>
    <scope>NUCLEOTIDE SEQUENCE</scope>
    <source>
        <strain evidence="7">DSM 11080</strain>
    </source>
</reference>
<dbReference type="EMBL" id="NRSJ01000041">
    <property type="protein sequence ID" value="MBK1706405.1"/>
    <property type="molecule type" value="Genomic_DNA"/>
</dbReference>
<dbReference type="PRINTS" id="PR00719">
    <property type="entry name" value="LMWPTPASE"/>
</dbReference>
<feature type="active site" description="Proton donor" evidence="5">
    <location>
        <position position="136"/>
    </location>
</feature>
<reference evidence="7" key="1">
    <citation type="submission" date="2017-08" db="EMBL/GenBank/DDBJ databases">
        <authorList>
            <person name="Imhoff J.F."/>
            <person name="Rahn T."/>
            <person name="Kuenzel S."/>
            <person name="Neulinger S.C."/>
        </authorList>
    </citation>
    <scope>NUCLEOTIDE SEQUENCE</scope>
    <source>
        <strain evidence="7">DSM 11080</strain>
    </source>
</reference>
<dbReference type="CDD" id="cd16343">
    <property type="entry name" value="LMWPTP"/>
    <property type="match status" value="1"/>
</dbReference>
<feature type="active site" evidence="5">
    <location>
        <position position="25"/>
    </location>
</feature>
<evidence type="ECO:0000313" key="8">
    <source>
        <dbReference type="Proteomes" id="UP001296776"/>
    </source>
</evidence>
<dbReference type="Gene3D" id="3.40.50.2300">
    <property type="match status" value="1"/>
</dbReference>
<dbReference type="InterPro" id="IPR036196">
    <property type="entry name" value="Ptyr_pPase_sf"/>
</dbReference>
<dbReference type="FunFam" id="3.40.50.2300:FF:000113">
    <property type="entry name" value="Low molecular weight protein-tyrosine-phosphatase"/>
    <property type="match status" value="1"/>
</dbReference>
<keyword evidence="3" id="KW-0378">Hydrolase</keyword>
<feature type="active site" evidence="5">
    <location>
        <position position="19"/>
    </location>
</feature>
<dbReference type="EC" id="3.1.3.48" evidence="2"/>